<proteinExistence type="inferred from homology"/>
<evidence type="ECO:0000256" key="8">
    <source>
        <dbReference type="ARBA" id="ARBA00022840"/>
    </source>
</evidence>
<comment type="similarity">
    <text evidence="1">Belongs to the carbohydrate kinase pfkB family.</text>
</comment>
<name>A0A3T0RWU2_9ACTN</name>
<dbReference type="InterPro" id="IPR011877">
    <property type="entry name" value="Ribokinase"/>
</dbReference>
<gene>
    <name evidence="12" type="primary">rbsK</name>
    <name evidence="14" type="ORF">C0Z10_01300</name>
</gene>
<reference evidence="15" key="1">
    <citation type="submission" date="2017-12" db="EMBL/GenBank/DDBJ databases">
        <title>Whole genome sequencing of Acidipropionibacterium jensenii strains JS279 and JS280.</title>
        <authorList>
            <person name="Deptula P."/>
            <person name="Laine P."/>
            <person name="Smolander O.-P."/>
            <person name="Paulin L."/>
            <person name="Auvinen P."/>
            <person name="Varmanen P."/>
        </authorList>
    </citation>
    <scope>NUCLEOTIDE SEQUENCE [LARGE SCALE GENOMIC DNA]</scope>
    <source>
        <strain evidence="15">JS280</strain>
    </source>
</reference>
<feature type="binding site" evidence="12">
    <location>
        <begin position="226"/>
        <end position="231"/>
    </location>
    <ligand>
        <name>ATP</name>
        <dbReference type="ChEBI" id="CHEBI:30616"/>
    </ligand>
</feature>
<keyword evidence="7 12" id="KW-0418">Kinase</keyword>
<protein>
    <recommendedName>
        <fullName evidence="3 12">Ribokinase</fullName>
        <shortName evidence="12">RK</shortName>
        <ecNumber evidence="2 12">2.7.1.15</ecNumber>
    </recommendedName>
</protein>
<dbReference type="Pfam" id="PF00294">
    <property type="entry name" value="PfkB"/>
    <property type="match status" value="1"/>
</dbReference>
<keyword evidence="12" id="KW-0963">Cytoplasm</keyword>
<feature type="binding site" evidence="12">
    <location>
        <position position="140"/>
    </location>
    <ligand>
        <name>substrate</name>
    </ligand>
</feature>
<evidence type="ECO:0000256" key="12">
    <source>
        <dbReference type="HAMAP-Rule" id="MF_01987"/>
    </source>
</evidence>
<dbReference type="GO" id="GO:0019303">
    <property type="term" value="P:D-ribose catabolic process"/>
    <property type="evidence" value="ECO:0007669"/>
    <property type="project" value="UniProtKB-UniRule"/>
</dbReference>
<feature type="binding site" evidence="12">
    <location>
        <position position="252"/>
    </location>
    <ligand>
        <name>K(+)</name>
        <dbReference type="ChEBI" id="CHEBI:29103"/>
    </ligand>
</feature>
<evidence type="ECO:0000313" key="14">
    <source>
        <dbReference type="EMBL" id="AZZ38606.1"/>
    </source>
</evidence>
<feature type="binding site" evidence="12">
    <location>
        <position position="293"/>
    </location>
    <ligand>
        <name>K(+)</name>
        <dbReference type="ChEBI" id="CHEBI:29103"/>
    </ligand>
</feature>
<dbReference type="AlphaFoldDB" id="A0A3T0RWU2"/>
<evidence type="ECO:0000256" key="6">
    <source>
        <dbReference type="ARBA" id="ARBA00022741"/>
    </source>
</evidence>
<dbReference type="Proteomes" id="UP000285875">
    <property type="component" value="Chromosome"/>
</dbReference>
<evidence type="ECO:0000259" key="13">
    <source>
        <dbReference type="Pfam" id="PF00294"/>
    </source>
</evidence>
<evidence type="ECO:0000256" key="3">
    <source>
        <dbReference type="ARBA" id="ARBA00016943"/>
    </source>
</evidence>
<sequence length="307" mass="30617">MSVPIVVVGSVNADLRVTVERHPQPGETVLGGDGTVTPGGKGANQALAAVRAGGRVAMVGAVGRDPNSDAALRLLRSQGPDLGAVDEVDGPTGVAVVMVAASGENAIIVIPGANATVDASAVERHRDLIEGAGVVVCQGEIPVDGIVQASGLCESAGGRFILNLAPVIEVPSELILRADPLVVNEHEGALVAAMFDAGADTEALEADPSACVDLLMSQGCRSVVMTLGSKGSLVTVGDDVRSIPAERVEAVDTVGAGDAFVGALAARLADDGDLESACRSASGFAALTVTRPGAQASYPTAEEVAAT</sequence>
<evidence type="ECO:0000256" key="9">
    <source>
        <dbReference type="ARBA" id="ARBA00022842"/>
    </source>
</evidence>
<dbReference type="GO" id="GO:0046872">
    <property type="term" value="F:metal ion binding"/>
    <property type="evidence" value="ECO:0007669"/>
    <property type="project" value="UniProtKB-KW"/>
</dbReference>
<feature type="binding site" evidence="12">
    <location>
        <position position="184"/>
    </location>
    <ligand>
        <name>ATP</name>
        <dbReference type="ChEBI" id="CHEBI:30616"/>
    </ligand>
</feature>
<dbReference type="HAMAP" id="MF_01987">
    <property type="entry name" value="Ribokinase"/>
    <property type="match status" value="1"/>
</dbReference>
<dbReference type="Gene3D" id="3.40.1190.20">
    <property type="match status" value="1"/>
</dbReference>
<dbReference type="PRINTS" id="PR00990">
    <property type="entry name" value="RIBOKINASE"/>
</dbReference>
<comment type="activity regulation">
    <text evidence="12">Activated by a monovalent cation that binds near, but not in, the active site. The most likely occupant of the site in vivo is potassium. Ion binding induces a conformational change that may alter substrate affinity.</text>
</comment>
<comment type="cofactor">
    <cofactor evidence="12">
        <name>Mg(2+)</name>
        <dbReference type="ChEBI" id="CHEBI:18420"/>
    </cofactor>
    <text evidence="12">Requires a divalent cation, most likely magnesium in vivo, as an electrophilic catalyst to aid phosphoryl group transfer. It is the chelate of the metal and the nucleotide that is the actual substrate.</text>
</comment>
<evidence type="ECO:0000256" key="1">
    <source>
        <dbReference type="ARBA" id="ARBA00005380"/>
    </source>
</evidence>
<dbReference type="InterPro" id="IPR029056">
    <property type="entry name" value="Ribokinase-like"/>
</dbReference>
<keyword evidence="5 12" id="KW-0479">Metal-binding</keyword>
<evidence type="ECO:0000256" key="11">
    <source>
        <dbReference type="ARBA" id="ARBA00023277"/>
    </source>
</evidence>
<comment type="catalytic activity">
    <reaction evidence="12">
        <text>D-ribose + ATP = D-ribose 5-phosphate + ADP + H(+)</text>
        <dbReference type="Rhea" id="RHEA:13697"/>
        <dbReference type="ChEBI" id="CHEBI:15378"/>
        <dbReference type="ChEBI" id="CHEBI:30616"/>
        <dbReference type="ChEBI" id="CHEBI:47013"/>
        <dbReference type="ChEBI" id="CHEBI:78346"/>
        <dbReference type="ChEBI" id="CHEBI:456216"/>
        <dbReference type="EC" id="2.7.1.15"/>
    </reaction>
</comment>
<keyword evidence="10 12" id="KW-0630">Potassium</keyword>
<feature type="binding site" evidence="12">
    <location>
        <position position="258"/>
    </location>
    <ligand>
        <name>substrate</name>
    </ligand>
</feature>
<dbReference type="PANTHER" id="PTHR10584">
    <property type="entry name" value="SUGAR KINASE"/>
    <property type="match status" value="1"/>
</dbReference>
<keyword evidence="8 12" id="KW-0067">ATP-binding</keyword>
<dbReference type="UniPathway" id="UPA00916">
    <property type="reaction ID" value="UER00889"/>
</dbReference>
<keyword evidence="9 12" id="KW-0460">Magnesium</keyword>
<evidence type="ECO:0000256" key="10">
    <source>
        <dbReference type="ARBA" id="ARBA00022958"/>
    </source>
</evidence>
<evidence type="ECO:0000256" key="7">
    <source>
        <dbReference type="ARBA" id="ARBA00022777"/>
    </source>
</evidence>
<dbReference type="GO" id="GO:0005829">
    <property type="term" value="C:cytosol"/>
    <property type="evidence" value="ECO:0007669"/>
    <property type="project" value="TreeGrafter"/>
</dbReference>
<keyword evidence="11 12" id="KW-0119">Carbohydrate metabolism</keyword>
<dbReference type="InterPro" id="IPR011611">
    <property type="entry name" value="PfkB_dom"/>
</dbReference>
<feature type="binding site" evidence="12">
    <location>
        <begin position="257"/>
        <end position="258"/>
    </location>
    <ligand>
        <name>ATP</name>
        <dbReference type="ChEBI" id="CHEBI:30616"/>
    </ligand>
</feature>
<dbReference type="RefSeq" id="WP_097798207.1">
    <property type="nucleotide sequence ID" value="NZ_CP025570.1"/>
</dbReference>
<dbReference type="EC" id="2.7.1.15" evidence="2 12"/>
<feature type="binding site" evidence="12">
    <location>
        <position position="291"/>
    </location>
    <ligand>
        <name>K(+)</name>
        <dbReference type="ChEBI" id="CHEBI:29103"/>
    </ligand>
</feature>
<feature type="domain" description="Carbohydrate kinase PfkB" evidence="13">
    <location>
        <begin position="5"/>
        <end position="300"/>
    </location>
</feature>
<dbReference type="InterPro" id="IPR002173">
    <property type="entry name" value="Carboh/pur_kinase_PfkB_CS"/>
</dbReference>
<evidence type="ECO:0000256" key="2">
    <source>
        <dbReference type="ARBA" id="ARBA00012035"/>
    </source>
</evidence>
<keyword evidence="4 12" id="KW-0808">Transferase</keyword>
<evidence type="ECO:0000256" key="5">
    <source>
        <dbReference type="ARBA" id="ARBA00022723"/>
    </source>
</evidence>
<accession>A0A3T0RWU2</accession>
<dbReference type="PANTHER" id="PTHR10584:SF166">
    <property type="entry name" value="RIBOKINASE"/>
    <property type="match status" value="1"/>
</dbReference>
<feature type="binding site" evidence="12">
    <location>
        <begin position="40"/>
        <end position="44"/>
    </location>
    <ligand>
        <name>substrate</name>
    </ligand>
</feature>
<dbReference type="CDD" id="cd01174">
    <property type="entry name" value="ribokinase"/>
    <property type="match status" value="1"/>
</dbReference>
<feature type="binding site" evidence="12">
    <location>
        <begin position="12"/>
        <end position="14"/>
    </location>
    <ligand>
        <name>substrate</name>
    </ligand>
</feature>
<keyword evidence="6 12" id="KW-0547">Nucleotide-binding</keyword>
<dbReference type="EMBL" id="CP025570">
    <property type="protein sequence ID" value="AZZ38606.1"/>
    <property type="molecule type" value="Genomic_DNA"/>
</dbReference>
<feature type="binding site" evidence="12">
    <location>
        <position position="254"/>
    </location>
    <ligand>
        <name>K(+)</name>
        <dbReference type="ChEBI" id="CHEBI:29103"/>
    </ligand>
</feature>
<dbReference type="KEGG" id="aji:C0Z10_01300"/>
<comment type="similarity">
    <text evidence="12">Belongs to the carbohydrate kinase PfkB family. Ribokinase subfamily.</text>
</comment>
<organism evidence="14 15">
    <name type="scientific">Acidipropionibacterium jensenii</name>
    <dbReference type="NCBI Taxonomy" id="1749"/>
    <lineage>
        <taxon>Bacteria</taxon>
        <taxon>Bacillati</taxon>
        <taxon>Actinomycetota</taxon>
        <taxon>Actinomycetes</taxon>
        <taxon>Propionibacteriales</taxon>
        <taxon>Propionibacteriaceae</taxon>
        <taxon>Acidipropionibacterium</taxon>
    </lineage>
</organism>
<comment type="pathway">
    <text evidence="12">Carbohydrate metabolism; D-ribose degradation; D-ribose 5-phosphate from beta-D-ribopyranose: step 2/2.</text>
</comment>
<dbReference type="GO" id="GO:0004747">
    <property type="term" value="F:ribokinase activity"/>
    <property type="evidence" value="ECO:0007669"/>
    <property type="project" value="UniProtKB-UniRule"/>
</dbReference>
<comment type="subcellular location">
    <subcellularLocation>
        <location evidence="12">Cytoplasm</location>
    </subcellularLocation>
</comment>
<dbReference type="InterPro" id="IPR002139">
    <property type="entry name" value="Ribo/fructo_kinase"/>
</dbReference>
<comment type="function">
    <text evidence="12">Catalyzes the phosphorylation of ribose at O-5 in a reaction requiring ATP and magnesium. The resulting D-ribose-5-phosphate can then be used either for sythesis of nucleotides, histidine, and tryptophan, or as a component of the pentose phosphate pathway.</text>
</comment>
<dbReference type="GO" id="GO:0005524">
    <property type="term" value="F:ATP binding"/>
    <property type="evidence" value="ECO:0007669"/>
    <property type="project" value="UniProtKB-UniRule"/>
</dbReference>
<feature type="binding site" evidence="12">
    <location>
        <position position="288"/>
    </location>
    <ligand>
        <name>K(+)</name>
        <dbReference type="ChEBI" id="CHEBI:29103"/>
    </ligand>
</feature>
<feature type="binding site" evidence="12">
    <location>
        <position position="297"/>
    </location>
    <ligand>
        <name>K(+)</name>
        <dbReference type="ChEBI" id="CHEBI:29103"/>
    </ligand>
</feature>
<feature type="active site" description="Proton acceptor" evidence="12">
    <location>
        <position position="258"/>
    </location>
</feature>
<dbReference type="SUPFAM" id="SSF53613">
    <property type="entry name" value="Ribokinase-like"/>
    <property type="match status" value="1"/>
</dbReference>
<evidence type="ECO:0000256" key="4">
    <source>
        <dbReference type="ARBA" id="ARBA00022679"/>
    </source>
</evidence>
<comment type="caution">
    <text evidence="12">Lacks conserved residue(s) required for the propagation of feature annotation.</text>
</comment>
<dbReference type="PROSITE" id="PS00584">
    <property type="entry name" value="PFKB_KINASES_2"/>
    <property type="match status" value="1"/>
</dbReference>
<evidence type="ECO:0000313" key="15">
    <source>
        <dbReference type="Proteomes" id="UP000285875"/>
    </source>
</evidence>
<comment type="subunit">
    <text evidence="12">Homodimer.</text>
</comment>